<dbReference type="Proteomes" id="UP000712281">
    <property type="component" value="Unassembled WGS sequence"/>
</dbReference>
<comment type="caution">
    <text evidence="2">The sequence shown here is derived from an EMBL/GenBank/DDBJ whole genome shotgun (WGS) entry which is preliminary data.</text>
</comment>
<evidence type="ECO:0000313" key="2">
    <source>
        <dbReference type="EMBL" id="KAF2580012.1"/>
    </source>
</evidence>
<sequence length="97" mass="11040">MIEEIAEDLNEGIIILVVMAQVVCLLNIRLMVHRLVVVVVLHMECMEEDMHLDAVAVLGCPAIHQPIDAETMITRSYWWVMKKCEILKPDAYPTAHS</sequence>
<accession>A0A8S9JF01</accession>
<organism evidence="2 3">
    <name type="scientific">Brassica cretica</name>
    <name type="common">Mustard</name>
    <dbReference type="NCBI Taxonomy" id="69181"/>
    <lineage>
        <taxon>Eukaryota</taxon>
        <taxon>Viridiplantae</taxon>
        <taxon>Streptophyta</taxon>
        <taxon>Embryophyta</taxon>
        <taxon>Tracheophyta</taxon>
        <taxon>Spermatophyta</taxon>
        <taxon>Magnoliopsida</taxon>
        <taxon>eudicotyledons</taxon>
        <taxon>Gunneridae</taxon>
        <taxon>Pentapetalae</taxon>
        <taxon>rosids</taxon>
        <taxon>malvids</taxon>
        <taxon>Brassicales</taxon>
        <taxon>Brassicaceae</taxon>
        <taxon>Brassiceae</taxon>
        <taxon>Brassica</taxon>
    </lineage>
</organism>
<gene>
    <name evidence="2" type="ORF">F2Q68_00000510</name>
</gene>
<feature type="transmembrane region" description="Helical" evidence="1">
    <location>
        <begin position="12"/>
        <end position="32"/>
    </location>
</feature>
<dbReference type="AlphaFoldDB" id="A0A8S9JF01"/>
<protein>
    <submittedName>
        <fullName evidence="2">Uncharacterized protein</fullName>
    </submittedName>
</protein>
<dbReference type="EMBL" id="QGKW02001660">
    <property type="protein sequence ID" value="KAF2580012.1"/>
    <property type="molecule type" value="Genomic_DNA"/>
</dbReference>
<keyword evidence="1" id="KW-0812">Transmembrane</keyword>
<keyword evidence="1" id="KW-1133">Transmembrane helix</keyword>
<proteinExistence type="predicted"/>
<reference evidence="2" key="1">
    <citation type="submission" date="2019-12" db="EMBL/GenBank/DDBJ databases">
        <title>Genome sequencing and annotation of Brassica cretica.</title>
        <authorList>
            <person name="Studholme D.J."/>
            <person name="Sarris P.F."/>
        </authorList>
    </citation>
    <scope>NUCLEOTIDE SEQUENCE</scope>
    <source>
        <strain evidence="2">PFS-001/15</strain>
        <tissue evidence="2">Leaf</tissue>
    </source>
</reference>
<name>A0A8S9JF01_BRACR</name>
<keyword evidence="1" id="KW-0472">Membrane</keyword>
<evidence type="ECO:0000256" key="1">
    <source>
        <dbReference type="SAM" id="Phobius"/>
    </source>
</evidence>
<evidence type="ECO:0000313" key="3">
    <source>
        <dbReference type="Proteomes" id="UP000712281"/>
    </source>
</evidence>